<evidence type="ECO:0000259" key="8">
    <source>
        <dbReference type="Pfam" id="PF25975"/>
    </source>
</evidence>
<dbReference type="Proteomes" id="UP000469011">
    <property type="component" value="Unassembled WGS sequence"/>
</dbReference>
<dbReference type="NCBIfam" id="TIGR01730">
    <property type="entry name" value="RND_mfp"/>
    <property type="match status" value="1"/>
</dbReference>
<feature type="domain" description="CusB-like beta-barrel" evidence="7">
    <location>
        <begin position="326"/>
        <end position="401"/>
    </location>
</feature>
<feature type="domain" description="CzcB-like C-terminal circularly permuted SH3-like" evidence="8">
    <location>
        <begin position="409"/>
        <end position="469"/>
    </location>
</feature>
<keyword evidence="10" id="KW-1185">Reference proteome</keyword>
<dbReference type="GO" id="GO:0016020">
    <property type="term" value="C:membrane"/>
    <property type="evidence" value="ECO:0007669"/>
    <property type="project" value="InterPro"/>
</dbReference>
<dbReference type="GO" id="GO:0022857">
    <property type="term" value="F:transmembrane transporter activity"/>
    <property type="evidence" value="ECO:0007669"/>
    <property type="project" value="InterPro"/>
</dbReference>
<sequence>MMRTVLGGLTLVAVVAAGAGGYWAGQAGVTVARLEEMLGSPGAAPVRLERAIVGEMPVGPKAAPTSLPILYWRDPDGTPSYSAKPKTTDDGREFVPVHEDGAGPASAAVAAAPTPAMVDGATGDRKVRYYRNPMGLPDTSPVPKRDSMGMDYIPVYEGPEEEEGVVTISPGRLQRTGFRSEQVSRQVVGRPLRVPGVVKLDERMVSVVATRADAFVEEVADVTTGSAVSKGQPLVRLYSPEMAAAGAQYVIELKSGGAARSGGAGLKLRNLGVPEEAITEMERTGKVPQSMTWTAPRDGLVLERAAVDGMMTEAGDVLFRLADVSRVWVVADVPEREVGSVRLGSTVTAAFRGLPGRTFDGRVDLVYPQVSPETRTVKMRIEVTNPDGLLLPDMYADVGIDTGTGEAVVAVPNDAVLDTGSRQVVILDRGGGRFEPRPVEVGVRGTDMTAIAKGVEEGDRVVVGANFLIDAESNIKAALSALDHKMPEQAPMAEARP</sequence>
<evidence type="ECO:0000256" key="1">
    <source>
        <dbReference type="ARBA" id="ARBA00009477"/>
    </source>
</evidence>
<feature type="region of interest" description="Disordered" evidence="5">
    <location>
        <begin position="129"/>
        <end position="148"/>
    </location>
</feature>
<evidence type="ECO:0000259" key="7">
    <source>
        <dbReference type="Pfam" id="PF25954"/>
    </source>
</evidence>
<dbReference type="InterPro" id="IPR051909">
    <property type="entry name" value="MFP_Cation_Efflux"/>
</dbReference>
<dbReference type="Pfam" id="PF25954">
    <property type="entry name" value="Beta-barrel_RND_2"/>
    <property type="match status" value="1"/>
</dbReference>
<dbReference type="AlphaFoldDB" id="A0A6N9T682"/>
<dbReference type="EMBL" id="JAAAMG010000020">
    <property type="protein sequence ID" value="NDW06811.1"/>
    <property type="molecule type" value="Genomic_DNA"/>
</dbReference>
<evidence type="ECO:0000256" key="5">
    <source>
        <dbReference type="SAM" id="MobiDB-lite"/>
    </source>
</evidence>
<keyword evidence="2" id="KW-0813">Transport</keyword>
<dbReference type="GO" id="GO:0046914">
    <property type="term" value="F:transition metal ion binding"/>
    <property type="evidence" value="ECO:0007669"/>
    <property type="project" value="TreeGrafter"/>
</dbReference>
<keyword evidence="3" id="KW-0732">Signal</keyword>
<dbReference type="GO" id="GO:0060003">
    <property type="term" value="P:copper ion export"/>
    <property type="evidence" value="ECO:0007669"/>
    <property type="project" value="TreeGrafter"/>
</dbReference>
<dbReference type="Gene3D" id="2.40.50.100">
    <property type="match status" value="1"/>
</dbReference>
<proteinExistence type="inferred from homology"/>
<gene>
    <name evidence="9" type="ORF">GTK09_20550</name>
</gene>
<dbReference type="Pfam" id="PF25975">
    <property type="entry name" value="CzcB_C"/>
    <property type="match status" value="1"/>
</dbReference>
<protein>
    <submittedName>
        <fullName evidence="9">Efflux RND transporter periplasmic adaptor subunit</fullName>
    </submittedName>
</protein>
<name>A0A6N9T682_9HYPH</name>
<dbReference type="GO" id="GO:0030288">
    <property type="term" value="C:outer membrane-bounded periplasmic space"/>
    <property type="evidence" value="ECO:0007669"/>
    <property type="project" value="TreeGrafter"/>
</dbReference>
<dbReference type="Gene3D" id="2.40.30.170">
    <property type="match status" value="1"/>
</dbReference>
<evidence type="ECO:0000256" key="2">
    <source>
        <dbReference type="ARBA" id="ARBA00022448"/>
    </source>
</evidence>
<evidence type="ECO:0000313" key="9">
    <source>
        <dbReference type="EMBL" id="NDW06811.1"/>
    </source>
</evidence>
<comment type="similarity">
    <text evidence="1">Belongs to the membrane fusion protein (MFP) (TC 8.A.1) family.</text>
</comment>
<dbReference type="Gene3D" id="2.40.420.20">
    <property type="match status" value="1"/>
</dbReference>
<comment type="caution">
    <text evidence="9">The sequence shown here is derived from an EMBL/GenBank/DDBJ whole genome shotgun (WGS) entry which is preliminary data.</text>
</comment>
<keyword evidence="4" id="KW-0406">Ion transport</keyword>
<dbReference type="Pfam" id="PF25919">
    <property type="entry name" value="BSH_CusB"/>
    <property type="match status" value="1"/>
</dbReference>
<dbReference type="InterPro" id="IPR058790">
    <property type="entry name" value="BSH_CusB"/>
</dbReference>
<accession>A0A6N9T682</accession>
<evidence type="ECO:0000256" key="4">
    <source>
        <dbReference type="ARBA" id="ARBA00023065"/>
    </source>
</evidence>
<dbReference type="FunFam" id="2.40.420.20:FF:000003">
    <property type="entry name" value="Cation efflux system protein cusB"/>
    <property type="match status" value="1"/>
</dbReference>
<dbReference type="InterPro" id="IPR058792">
    <property type="entry name" value="Beta-barrel_RND_2"/>
</dbReference>
<dbReference type="InterPro" id="IPR006143">
    <property type="entry name" value="RND_pump_MFP"/>
</dbReference>
<dbReference type="PANTHER" id="PTHR30097">
    <property type="entry name" value="CATION EFFLUX SYSTEM PROTEIN CUSB"/>
    <property type="match status" value="1"/>
</dbReference>
<evidence type="ECO:0000313" key="10">
    <source>
        <dbReference type="Proteomes" id="UP000469011"/>
    </source>
</evidence>
<dbReference type="GO" id="GO:0015679">
    <property type="term" value="P:plasma membrane copper ion transport"/>
    <property type="evidence" value="ECO:0007669"/>
    <property type="project" value="TreeGrafter"/>
</dbReference>
<dbReference type="InterPro" id="IPR058649">
    <property type="entry name" value="CzcB_C"/>
</dbReference>
<evidence type="ECO:0000259" key="6">
    <source>
        <dbReference type="Pfam" id="PF25919"/>
    </source>
</evidence>
<dbReference type="SUPFAM" id="SSF111369">
    <property type="entry name" value="HlyD-like secretion proteins"/>
    <property type="match status" value="1"/>
</dbReference>
<dbReference type="FunFam" id="2.40.30.170:FF:000010">
    <property type="entry name" value="Efflux RND transporter periplasmic adaptor subunit"/>
    <property type="match status" value="1"/>
</dbReference>
<dbReference type="PANTHER" id="PTHR30097:SF15">
    <property type="entry name" value="CATION EFFLUX SYSTEM PROTEIN CUSB"/>
    <property type="match status" value="1"/>
</dbReference>
<evidence type="ECO:0000256" key="3">
    <source>
        <dbReference type="ARBA" id="ARBA00022729"/>
    </source>
</evidence>
<organism evidence="9 10">
    <name type="scientific">Jiella pacifica</name>
    <dbReference type="NCBI Taxonomy" id="2696469"/>
    <lineage>
        <taxon>Bacteria</taxon>
        <taxon>Pseudomonadati</taxon>
        <taxon>Pseudomonadota</taxon>
        <taxon>Alphaproteobacteria</taxon>
        <taxon>Hyphomicrobiales</taxon>
        <taxon>Aurantimonadaceae</taxon>
        <taxon>Jiella</taxon>
    </lineage>
</organism>
<reference evidence="9 10" key="1">
    <citation type="submission" date="2020-01" db="EMBL/GenBank/DDBJ databases">
        <title>Jiella pacifica sp. nov.</title>
        <authorList>
            <person name="Xue Z."/>
            <person name="Zhu S."/>
            <person name="Chen J."/>
            <person name="Yang J."/>
        </authorList>
    </citation>
    <scope>NUCLEOTIDE SEQUENCE [LARGE SCALE GENOMIC DNA]</scope>
    <source>
        <strain evidence="9 10">40Bstr34</strain>
    </source>
</reference>
<feature type="domain" description="CusB-like barrel-sandwich hybrid" evidence="6">
    <location>
        <begin position="205"/>
        <end position="322"/>
    </location>
</feature>